<comment type="catalytic activity">
    <reaction evidence="2">
        <text>adenosylcob(III)inamide phosphate + GTP + H(+) = adenosylcob(III)inamide-GDP + diphosphate</text>
        <dbReference type="Rhea" id="RHEA:22712"/>
        <dbReference type="ChEBI" id="CHEBI:15378"/>
        <dbReference type="ChEBI" id="CHEBI:33019"/>
        <dbReference type="ChEBI" id="CHEBI:37565"/>
        <dbReference type="ChEBI" id="CHEBI:58502"/>
        <dbReference type="ChEBI" id="CHEBI:60487"/>
        <dbReference type="EC" id="2.7.7.62"/>
    </reaction>
</comment>
<feature type="binding site" evidence="19">
    <location>
        <begin position="62"/>
        <end position="65"/>
    </location>
    <ligand>
        <name>GTP</name>
        <dbReference type="ChEBI" id="CHEBI:37565"/>
    </ligand>
</feature>
<keyword evidence="12 19" id="KW-0547">Nucleotide-binding</keyword>
<protein>
    <recommendedName>
        <fullName evidence="16">Adenosylcobinamide kinase</fullName>
        <ecNumber evidence="8">2.7.1.156</ecNumber>
        <ecNumber evidence="9">2.7.7.62</ecNumber>
    </recommendedName>
    <alternativeName>
        <fullName evidence="17">Adenosylcobinamide-phosphate guanylyltransferase</fullName>
    </alternativeName>
</protein>
<name>A0AAJ5F8G5_9DEIO</name>
<dbReference type="GO" id="GO:0008820">
    <property type="term" value="F:cobinamide phosphate guanylyltransferase activity"/>
    <property type="evidence" value="ECO:0007669"/>
    <property type="project" value="UniProtKB-EC"/>
</dbReference>
<dbReference type="PIRSF" id="PIRSF006135">
    <property type="entry name" value="CobU"/>
    <property type="match status" value="1"/>
</dbReference>
<dbReference type="PANTHER" id="PTHR34848:SF1">
    <property type="entry name" value="BIFUNCTIONAL ADENOSYLCOBALAMIN BIOSYNTHESIS PROTEIN COBU"/>
    <property type="match status" value="1"/>
</dbReference>
<gene>
    <name evidence="20" type="primary">cobU</name>
    <name evidence="20" type="ORF">FCS05_04705</name>
</gene>
<comment type="pathway">
    <text evidence="5">Cofactor biosynthesis; adenosylcobalamin biosynthesis; adenosylcobalamin from cob(II)yrinate a,c-diamide: step 6/7.</text>
</comment>
<evidence type="ECO:0000313" key="21">
    <source>
        <dbReference type="Proteomes" id="UP000308000"/>
    </source>
</evidence>
<keyword evidence="10" id="KW-0169">Cobalamin biosynthesis</keyword>
<evidence type="ECO:0000256" key="19">
    <source>
        <dbReference type="PIRSR" id="PIRSR006135-2"/>
    </source>
</evidence>
<dbReference type="AlphaFoldDB" id="A0AAJ5F8G5"/>
<dbReference type="InterPro" id="IPR027417">
    <property type="entry name" value="P-loop_NTPase"/>
</dbReference>
<evidence type="ECO:0000256" key="3">
    <source>
        <dbReference type="ARBA" id="ARBA00001522"/>
    </source>
</evidence>
<proteinExistence type="inferred from homology"/>
<dbReference type="GO" id="GO:0043752">
    <property type="term" value="F:adenosylcobinamide kinase activity"/>
    <property type="evidence" value="ECO:0007669"/>
    <property type="project" value="UniProtKB-EC"/>
</dbReference>
<evidence type="ECO:0000256" key="2">
    <source>
        <dbReference type="ARBA" id="ARBA00000711"/>
    </source>
</evidence>
<comment type="function">
    <text evidence="4">Catalyzes ATP-dependent phosphorylation of adenosylcobinamide and addition of GMP to adenosylcobinamide phosphate.</text>
</comment>
<evidence type="ECO:0000256" key="8">
    <source>
        <dbReference type="ARBA" id="ARBA00012016"/>
    </source>
</evidence>
<comment type="catalytic activity">
    <reaction evidence="1">
        <text>adenosylcob(III)inamide + ATP = adenosylcob(III)inamide phosphate + ADP + H(+)</text>
        <dbReference type="Rhea" id="RHEA:15769"/>
        <dbReference type="ChEBI" id="CHEBI:2480"/>
        <dbReference type="ChEBI" id="CHEBI:15378"/>
        <dbReference type="ChEBI" id="CHEBI:30616"/>
        <dbReference type="ChEBI" id="CHEBI:58502"/>
        <dbReference type="ChEBI" id="CHEBI:456216"/>
        <dbReference type="EC" id="2.7.1.156"/>
    </reaction>
</comment>
<evidence type="ECO:0000256" key="6">
    <source>
        <dbReference type="ARBA" id="ARBA00005159"/>
    </source>
</evidence>
<dbReference type="SUPFAM" id="SSF52540">
    <property type="entry name" value="P-loop containing nucleoside triphosphate hydrolases"/>
    <property type="match status" value="1"/>
</dbReference>
<evidence type="ECO:0000256" key="14">
    <source>
        <dbReference type="ARBA" id="ARBA00022840"/>
    </source>
</evidence>
<evidence type="ECO:0000256" key="15">
    <source>
        <dbReference type="ARBA" id="ARBA00023134"/>
    </source>
</evidence>
<feature type="active site" description="GMP-histidine intermediate" evidence="18">
    <location>
        <position position="61"/>
    </location>
</feature>
<dbReference type="NCBIfam" id="NF004469">
    <property type="entry name" value="PRK05800.1"/>
    <property type="match status" value="1"/>
</dbReference>
<accession>A0AAJ5F8G5</accession>
<dbReference type="CDD" id="cd00544">
    <property type="entry name" value="CobU"/>
    <property type="match status" value="1"/>
</dbReference>
<evidence type="ECO:0000256" key="17">
    <source>
        <dbReference type="ARBA" id="ARBA00030571"/>
    </source>
</evidence>
<evidence type="ECO:0000256" key="5">
    <source>
        <dbReference type="ARBA" id="ARBA00004692"/>
    </source>
</evidence>
<dbReference type="Pfam" id="PF02283">
    <property type="entry name" value="CobU"/>
    <property type="match status" value="1"/>
</dbReference>
<sequence length="191" mass="19962">MGLRAGAAVSDCTGLLYVTGGARSGKSTFAERRAAASGQGVTYVATAQAFDAEMAARIARHRADRPPGWVTVEEPLNVPAAVQAAPTPTVLLDCLSLWVSNLLLADEPDEAVLARADALIAAARARPGLTVLVTNEVGFGIVPDNALARRYRDLLGWVNQRAAAASDEAWLLVSGLPLQLKPAPDPATTPR</sequence>
<dbReference type="EC" id="2.7.7.62" evidence="9"/>
<feature type="binding site" evidence="19">
    <location>
        <begin position="45"/>
        <end position="47"/>
    </location>
    <ligand>
        <name>GTP</name>
        <dbReference type="ChEBI" id="CHEBI:37565"/>
    </ligand>
</feature>
<comment type="caution">
    <text evidence="20">The sequence shown here is derived from an EMBL/GenBank/DDBJ whole genome shotgun (WGS) entry which is preliminary data.</text>
</comment>
<evidence type="ECO:0000256" key="12">
    <source>
        <dbReference type="ARBA" id="ARBA00022741"/>
    </source>
</evidence>
<evidence type="ECO:0000256" key="4">
    <source>
        <dbReference type="ARBA" id="ARBA00003889"/>
    </source>
</evidence>
<feature type="binding site" evidence="19">
    <location>
        <position position="73"/>
    </location>
    <ligand>
        <name>GTP</name>
        <dbReference type="ChEBI" id="CHEBI:37565"/>
    </ligand>
</feature>
<evidence type="ECO:0000256" key="10">
    <source>
        <dbReference type="ARBA" id="ARBA00022573"/>
    </source>
</evidence>
<evidence type="ECO:0000256" key="11">
    <source>
        <dbReference type="ARBA" id="ARBA00022679"/>
    </source>
</evidence>
<comment type="pathway">
    <text evidence="6">Cofactor biosynthesis; adenosylcobalamin biosynthesis; adenosylcobalamin from cob(II)yrinate a,c-diamide: step 5/7.</text>
</comment>
<keyword evidence="11 20" id="KW-0808">Transferase</keyword>
<dbReference type="Gene3D" id="3.40.50.300">
    <property type="entry name" value="P-loop containing nucleotide triphosphate hydrolases"/>
    <property type="match status" value="1"/>
</dbReference>
<reference evidence="20 21" key="1">
    <citation type="submission" date="2019-04" db="EMBL/GenBank/DDBJ databases">
        <title>Deinococcus metalilatus MA1002 mutant No.5.</title>
        <authorList>
            <person name="Park W."/>
            <person name="Park C."/>
        </authorList>
    </citation>
    <scope>NUCLEOTIDE SEQUENCE [LARGE SCALE GENOMIC DNA]</scope>
    <source>
        <strain evidence="20 21">MA1002-m5</strain>
    </source>
</reference>
<evidence type="ECO:0000256" key="1">
    <source>
        <dbReference type="ARBA" id="ARBA00000312"/>
    </source>
</evidence>
<feature type="binding site" evidence="19">
    <location>
        <begin position="20"/>
        <end position="27"/>
    </location>
    <ligand>
        <name>GTP</name>
        <dbReference type="ChEBI" id="CHEBI:37565"/>
    </ligand>
</feature>
<evidence type="ECO:0000256" key="7">
    <source>
        <dbReference type="ARBA" id="ARBA00007490"/>
    </source>
</evidence>
<dbReference type="PANTHER" id="PTHR34848">
    <property type="match status" value="1"/>
</dbReference>
<keyword evidence="13 20" id="KW-0418">Kinase</keyword>
<keyword evidence="15 19" id="KW-0342">GTP-binding</keyword>
<evidence type="ECO:0000256" key="13">
    <source>
        <dbReference type="ARBA" id="ARBA00022777"/>
    </source>
</evidence>
<comment type="similarity">
    <text evidence="7">Belongs to the CobU/CobP family.</text>
</comment>
<evidence type="ECO:0000256" key="18">
    <source>
        <dbReference type="PIRSR" id="PIRSR006135-1"/>
    </source>
</evidence>
<evidence type="ECO:0000256" key="16">
    <source>
        <dbReference type="ARBA" id="ARBA00029570"/>
    </source>
</evidence>
<keyword evidence="20" id="KW-0548">Nucleotidyltransferase</keyword>
<dbReference type="EMBL" id="VBRC01000003">
    <property type="protein sequence ID" value="TLK30142.1"/>
    <property type="molecule type" value="Genomic_DNA"/>
</dbReference>
<dbReference type="Proteomes" id="UP000308000">
    <property type="component" value="Unassembled WGS sequence"/>
</dbReference>
<organism evidence="20 21">
    <name type="scientific">Deinococcus metallilatus</name>
    <dbReference type="NCBI Taxonomy" id="1211322"/>
    <lineage>
        <taxon>Bacteria</taxon>
        <taxon>Thermotogati</taxon>
        <taxon>Deinococcota</taxon>
        <taxon>Deinococci</taxon>
        <taxon>Deinococcales</taxon>
        <taxon>Deinococcaceae</taxon>
        <taxon>Deinococcus</taxon>
    </lineage>
</organism>
<feature type="binding site" evidence="19">
    <location>
        <position position="93"/>
    </location>
    <ligand>
        <name>GTP</name>
        <dbReference type="ChEBI" id="CHEBI:37565"/>
    </ligand>
</feature>
<dbReference type="GO" id="GO:0005524">
    <property type="term" value="F:ATP binding"/>
    <property type="evidence" value="ECO:0007669"/>
    <property type="project" value="UniProtKB-KW"/>
</dbReference>
<dbReference type="GO" id="GO:0005525">
    <property type="term" value="F:GTP binding"/>
    <property type="evidence" value="ECO:0007669"/>
    <property type="project" value="UniProtKB-KW"/>
</dbReference>
<keyword evidence="14" id="KW-0067">ATP-binding</keyword>
<comment type="catalytic activity">
    <reaction evidence="3">
        <text>adenosylcob(III)inamide + GTP = adenosylcob(III)inamide phosphate + GDP + H(+)</text>
        <dbReference type="Rhea" id="RHEA:15765"/>
        <dbReference type="ChEBI" id="CHEBI:2480"/>
        <dbReference type="ChEBI" id="CHEBI:15378"/>
        <dbReference type="ChEBI" id="CHEBI:37565"/>
        <dbReference type="ChEBI" id="CHEBI:58189"/>
        <dbReference type="ChEBI" id="CHEBI:58502"/>
        <dbReference type="EC" id="2.7.1.156"/>
    </reaction>
</comment>
<dbReference type="InterPro" id="IPR003203">
    <property type="entry name" value="CobU/CobP"/>
</dbReference>
<evidence type="ECO:0000313" key="20">
    <source>
        <dbReference type="EMBL" id="TLK30142.1"/>
    </source>
</evidence>
<dbReference type="GO" id="GO:0009236">
    <property type="term" value="P:cobalamin biosynthetic process"/>
    <property type="evidence" value="ECO:0007669"/>
    <property type="project" value="UniProtKB-KW"/>
</dbReference>
<evidence type="ECO:0000256" key="9">
    <source>
        <dbReference type="ARBA" id="ARBA00012523"/>
    </source>
</evidence>
<dbReference type="EC" id="2.7.1.156" evidence="8"/>